<dbReference type="AlphaFoldDB" id="A0A348B0D1"/>
<sequence>MSFYRLTRDVYVLVTPRGMRSYLVKGDRGWVIIDGGDPVSLNIIVSDILEVTRGVTPKYILVTSCHPAAASAIGALSKFFVESLVVSHYPDSVALRRGECEGSFYEPARVSVELRSDEEVVEGIRIKLTRTPTLGSIIANYNGVIFAGSTLVSPLKTVSYLCSVSDCSKVS</sequence>
<dbReference type="SUPFAM" id="SSF56281">
    <property type="entry name" value="Metallo-hydrolase/oxidoreductase"/>
    <property type="match status" value="1"/>
</dbReference>
<dbReference type="EMBL" id="BMQS01000001">
    <property type="protein sequence ID" value="GGT86965.1"/>
    <property type="molecule type" value="Genomic_DNA"/>
</dbReference>
<accession>A0A348B0D1</accession>
<reference evidence="4" key="2">
    <citation type="submission" date="2018-04" db="EMBL/GenBank/DDBJ databases">
        <title>Complete genome sequence of Sulfodiicoccus acidiphilus strain HS-1.</title>
        <authorList>
            <person name="Sakai H.D."/>
            <person name="Kurosawa N."/>
        </authorList>
    </citation>
    <scope>NUCLEOTIDE SEQUENCE [LARGE SCALE GENOMIC DNA]</scope>
    <source>
        <strain evidence="4">HS-1</strain>
    </source>
</reference>
<reference evidence="3" key="4">
    <citation type="submission" date="2020-09" db="EMBL/GenBank/DDBJ databases">
        <authorList>
            <person name="Sun Q."/>
            <person name="Ohkuma M."/>
        </authorList>
    </citation>
    <scope>NUCLEOTIDE SEQUENCE</scope>
    <source>
        <strain evidence="3">JCM 31740</strain>
    </source>
</reference>
<reference evidence="3" key="1">
    <citation type="journal article" date="2014" name="Int. J. Syst. Evol. Microbiol.">
        <title>Complete genome sequence of Corynebacterium casei LMG S-19264T (=DSM 44701T), isolated from a smear-ripened cheese.</title>
        <authorList>
            <consortium name="US DOE Joint Genome Institute (JGI-PGF)"/>
            <person name="Walter F."/>
            <person name="Albersmeier A."/>
            <person name="Kalinowski J."/>
            <person name="Ruckert C."/>
        </authorList>
    </citation>
    <scope>NUCLEOTIDE SEQUENCE</scope>
    <source>
        <strain evidence="3">JCM 31740</strain>
    </source>
</reference>
<dbReference type="RefSeq" id="WP_126448976.1">
    <property type="nucleotide sequence ID" value="NZ_AP018553.1"/>
</dbReference>
<dbReference type="InterPro" id="IPR036866">
    <property type="entry name" value="RibonucZ/Hydroxyglut_hydro"/>
</dbReference>
<dbReference type="Pfam" id="PF00753">
    <property type="entry name" value="Lactamase_B"/>
    <property type="match status" value="1"/>
</dbReference>
<dbReference type="Proteomes" id="UP000616143">
    <property type="component" value="Unassembled WGS sequence"/>
</dbReference>
<reference evidence="2" key="3">
    <citation type="journal article" date="2019" name="BMC Res. Notes">
        <title>Complete genome sequence of the Sulfodiicoccus acidiphilus strain HS-1T, the first crenarchaeon that lacks polB3, isolated from an acidic hot spring in Ohwaku-dani, Hakone, Japan.</title>
        <authorList>
            <person name="Sakai H.D."/>
            <person name="Kurosawa N."/>
        </authorList>
    </citation>
    <scope>NUCLEOTIDE SEQUENCE</scope>
    <source>
        <strain evidence="2">HS-1</strain>
    </source>
</reference>
<dbReference type="EMBL" id="AP018553">
    <property type="protein sequence ID" value="BBD71633.1"/>
    <property type="molecule type" value="Genomic_DNA"/>
</dbReference>
<dbReference type="Proteomes" id="UP000276741">
    <property type="component" value="Chromosome"/>
</dbReference>
<dbReference type="OrthoDB" id="35660at2157"/>
<keyword evidence="4" id="KW-1185">Reference proteome</keyword>
<evidence type="ECO:0000313" key="3">
    <source>
        <dbReference type="EMBL" id="GGT86965.1"/>
    </source>
</evidence>
<proteinExistence type="predicted"/>
<dbReference type="GeneID" id="38665508"/>
<dbReference type="Gene3D" id="3.60.15.10">
    <property type="entry name" value="Ribonuclease Z/Hydroxyacylglutathione hydrolase-like"/>
    <property type="match status" value="1"/>
</dbReference>
<evidence type="ECO:0000313" key="2">
    <source>
        <dbReference type="EMBL" id="BBD71633.1"/>
    </source>
</evidence>
<dbReference type="KEGG" id="sacd:HS1genome_0022"/>
<protein>
    <recommendedName>
        <fullName evidence="1">Metallo-beta-lactamase domain-containing protein</fullName>
    </recommendedName>
</protein>
<evidence type="ECO:0000313" key="4">
    <source>
        <dbReference type="Proteomes" id="UP000276741"/>
    </source>
</evidence>
<organism evidence="2 4">
    <name type="scientific">Sulfodiicoccus acidiphilus</name>
    <dbReference type="NCBI Taxonomy" id="1670455"/>
    <lineage>
        <taxon>Archaea</taxon>
        <taxon>Thermoproteota</taxon>
        <taxon>Thermoprotei</taxon>
        <taxon>Sulfolobales</taxon>
        <taxon>Sulfolobaceae</taxon>
        <taxon>Sulfodiicoccus</taxon>
    </lineage>
</organism>
<dbReference type="InterPro" id="IPR001279">
    <property type="entry name" value="Metallo-B-lactamas"/>
</dbReference>
<name>A0A348B0D1_9CREN</name>
<gene>
    <name evidence="3" type="ORF">GCM10007116_01220</name>
    <name evidence="2" type="ORF">HS1genome_0022</name>
</gene>
<feature type="domain" description="Metallo-beta-lactamase" evidence="1">
    <location>
        <begin position="21"/>
        <end position="153"/>
    </location>
</feature>
<evidence type="ECO:0000259" key="1">
    <source>
        <dbReference type="Pfam" id="PF00753"/>
    </source>
</evidence>